<dbReference type="Proteomes" id="UP000812277">
    <property type="component" value="Unassembled WGS sequence"/>
</dbReference>
<organism evidence="2 3">
    <name type="scientific">Paenibacillus oenotherae</name>
    <dbReference type="NCBI Taxonomy" id="1435645"/>
    <lineage>
        <taxon>Bacteria</taxon>
        <taxon>Bacillati</taxon>
        <taxon>Bacillota</taxon>
        <taxon>Bacilli</taxon>
        <taxon>Bacillales</taxon>
        <taxon>Paenibacillaceae</taxon>
        <taxon>Paenibacillus</taxon>
    </lineage>
</organism>
<gene>
    <name evidence="2" type="ORF">K0T92_11930</name>
</gene>
<comment type="caution">
    <text evidence="2">The sequence shown here is derived from an EMBL/GenBank/DDBJ whole genome shotgun (WGS) entry which is preliminary data.</text>
</comment>
<keyword evidence="3" id="KW-1185">Reference proteome</keyword>
<reference evidence="2 3" key="1">
    <citation type="submission" date="2021-07" db="EMBL/GenBank/DDBJ databases">
        <title>Paenibacillus radiodurans sp. nov., isolated from the southeastern edge of Tengger Desert.</title>
        <authorList>
            <person name="Zhang G."/>
        </authorList>
    </citation>
    <scope>NUCLEOTIDE SEQUENCE [LARGE SCALE GENOMIC DNA]</scope>
    <source>
        <strain evidence="2 3">DT7-4</strain>
    </source>
</reference>
<evidence type="ECO:0000256" key="1">
    <source>
        <dbReference type="SAM" id="SignalP"/>
    </source>
</evidence>
<evidence type="ECO:0000313" key="2">
    <source>
        <dbReference type="EMBL" id="MBW7475459.1"/>
    </source>
</evidence>
<dbReference type="PROSITE" id="PS51257">
    <property type="entry name" value="PROKAR_LIPOPROTEIN"/>
    <property type="match status" value="1"/>
</dbReference>
<evidence type="ECO:0008006" key="4">
    <source>
        <dbReference type="Google" id="ProtNLM"/>
    </source>
</evidence>
<dbReference type="EMBL" id="JAHZIJ010000007">
    <property type="protein sequence ID" value="MBW7475459.1"/>
    <property type="molecule type" value="Genomic_DNA"/>
</dbReference>
<accession>A0ABS7D696</accession>
<name>A0ABS7D696_9BACL</name>
<proteinExistence type="predicted"/>
<feature type="signal peptide" evidence="1">
    <location>
        <begin position="1"/>
        <end position="26"/>
    </location>
</feature>
<keyword evidence="1" id="KW-0732">Signal</keyword>
<dbReference type="RefSeq" id="WP_219872702.1">
    <property type="nucleotide sequence ID" value="NZ_JAHZIJ010000007.1"/>
</dbReference>
<evidence type="ECO:0000313" key="3">
    <source>
        <dbReference type="Proteomes" id="UP000812277"/>
    </source>
</evidence>
<feature type="chain" id="PRO_5045168218" description="Lipoprotein" evidence="1">
    <location>
        <begin position="27"/>
        <end position="336"/>
    </location>
</feature>
<protein>
    <recommendedName>
        <fullName evidence="4">Lipoprotein</fullName>
    </recommendedName>
</protein>
<sequence>MKKAKWLNCNMLMVLMVFLCSCSSTSSRSVLKVSENHITPVTIDNKIEDSEVPNIYFRVNLVDSNVEELNTGKNQYYKLKRDELNQLNLSFMIDNSKIDTNITLIALQGRDVTDIKLKKGSDWYKAIELPSKLGSSNSIDFSVKWDSSSSEELIIFPIIEEARNMYTGASLGVIRWYIEDASSNNFFTEKDLQTHKLDIPQEEYRNVYPTLSWLNFDGTKVKVRLIDSIPSTQDEYNTLSISKLSQDAMIDVIYVNNLGQSKLISSDNKLVRDKKHELTLKEISANNNKDKKFREFYIIVNHKNKELLKDMIAVKEGHKLVSTSFQQVIEVIPVSK</sequence>